<dbReference type="Ensembl" id="ENSHCOT00000001071.1">
    <property type="protein sequence ID" value="ENSHCOP00000007988.1"/>
    <property type="gene ID" value="ENSHCOG00000010128.1"/>
</dbReference>
<evidence type="ECO:0000313" key="2">
    <source>
        <dbReference type="Ensembl" id="ENSHCOP00000007988.1"/>
    </source>
</evidence>
<reference evidence="2" key="2">
    <citation type="submission" date="2025-09" db="UniProtKB">
        <authorList>
            <consortium name="Ensembl"/>
        </authorList>
    </citation>
    <scope>IDENTIFICATION</scope>
</reference>
<feature type="compositionally biased region" description="Low complexity" evidence="1">
    <location>
        <begin position="9"/>
        <end position="20"/>
    </location>
</feature>
<name>A0A3Q2XSV8_HIPCM</name>
<dbReference type="GeneTree" id="ENSGT00940000179902"/>
<keyword evidence="3" id="KW-1185">Reference proteome</keyword>
<reference evidence="2" key="1">
    <citation type="submission" date="2025-08" db="UniProtKB">
        <authorList>
            <consortium name="Ensembl"/>
        </authorList>
    </citation>
    <scope>IDENTIFICATION</scope>
</reference>
<evidence type="ECO:0000313" key="3">
    <source>
        <dbReference type="Proteomes" id="UP000264820"/>
    </source>
</evidence>
<protein>
    <submittedName>
        <fullName evidence="2">Uncharacterized protein</fullName>
    </submittedName>
</protein>
<accession>A0A3Q2XSV8</accession>
<feature type="region of interest" description="Disordered" evidence="1">
    <location>
        <begin position="1"/>
        <end position="37"/>
    </location>
</feature>
<proteinExistence type="predicted"/>
<dbReference type="AlphaFoldDB" id="A0A3Q2XSV8"/>
<organism evidence="2 3">
    <name type="scientific">Hippocampus comes</name>
    <name type="common">Tiger tail seahorse</name>
    <dbReference type="NCBI Taxonomy" id="109280"/>
    <lineage>
        <taxon>Eukaryota</taxon>
        <taxon>Metazoa</taxon>
        <taxon>Chordata</taxon>
        <taxon>Craniata</taxon>
        <taxon>Vertebrata</taxon>
        <taxon>Euteleostomi</taxon>
        <taxon>Actinopterygii</taxon>
        <taxon>Neopterygii</taxon>
        <taxon>Teleostei</taxon>
        <taxon>Neoteleostei</taxon>
        <taxon>Acanthomorphata</taxon>
        <taxon>Syngnathiaria</taxon>
        <taxon>Syngnathiformes</taxon>
        <taxon>Syngnathoidei</taxon>
        <taxon>Syngnathidae</taxon>
        <taxon>Hippocampus</taxon>
    </lineage>
</organism>
<dbReference type="OMA" id="TRNKRGM"/>
<sequence>MSKITKFFKGSSSSGSSSGSKSKHHHRSKGGPSPQEAIHKLRETEDMLSKKQDYLEKRIEQEIMIAKKHGTRNKRGMCVFLENRSCFT</sequence>
<dbReference type="Gene3D" id="1.10.287.1060">
    <property type="entry name" value="ESAT-6-like"/>
    <property type="match status" value="1"/>
</dbReference>
<evidence type="ECO:0000256" key="1">
    <source>
        <dbReference type="SAM" id="MobiDB-lite"/>
    </source>
</evidence>
<dbReference type="Proteomes" id="UP000264820">
    <property type="component" value="Unplaced"/>
</dbReference>
<dbReference type="STRING" id="109280.ENSHCOP00000007988"/>